<sequence>MNNLQWQEMHPNLFLVQQDGIGVVYSPLLGKFFYANSDGMAIIAEYLQLGKPENHPFHEHLKSNGFFQTVELPRIANDGRFNSRELTVSVTSACNLRCVYCYANAGVNFLDLPWSVIERSIKQMYAYAEIRGDKEVELSFHGTGETIVKWGVMVKAVNYALSLLPKEWKIKFTLVTNGTLIDDEKAKFLAKHNYSVVLSMDGTESVQNKLRPKADGSGSYQAAIKGAQALVKHGVFFAMRSTITGLNQDSMLDFLEICASIGCEEISVAPFSLTGRGEEGVPDIDAEKFIAHYIVAKKRAKELGVIFLMPSDYLDNVSARYCNADGESFAVMPQGIISTCTRVTKTEDALSRTFVIGEVTPDEVIINQQRVDDLKSLNLYNFPECAGCFAKFTCAGGCHHTRLISGGKQPQNYCEIMQGVLWETLREAALNG</sequence>
<organism evidence="8 9">
    <name type="scientific">Candidatus Dojkabacteria bacterium</name>
    <dbReference type="NCBI Taxonomy" id="2099670"/>
    <lineage>
        <taxon>Bacteria</taxon>
        <taxon>Candidatus Dojkabacteria</taxon>
    </lineage>
</organism>
<dbReference type="GO" id="GO:0051539">
    <property type="term" value="F:4 iron, 4 sulfur cluster binding"/>
    <property type="evidence" value="ECO:0007669"/>
    <property type="project" value="UniProtKB-KW"/>
</dbReference>
<feature type="domain" description="Radical SAM core" evidence="7">
    <location>
        <begin position="80"/>
        <end position="306"/>
    </location>
</feature>
<dbReference type="InterPro" id="IPR023885">
    <property type="entry name" value="4Fe4S-binding_SPASM_dom"/>
</dbReference>
<dbReference type="InterPro" id="IPR023867">
    <property type="entry name" value="Sulphatase_maturase_rSAM"/>
</dbReference>
<comment type="cofactor">
    <cofactor evidence="1">
        <name>[4Fe-4S] cluster</name>
        <dbReference type="ChEBI" id="CHEBI:49883"/>
    </cofactor>
</comment>
<dbReference type="PROSITE" id="PS51918">
    <property type="entry name" value="RADICAL_SAM"/>
    <property type="match status" value="1"/>
</dbReference>
<evidence type="ECO:0000313" key="9">
    <source>
        <dbReference type="Proteomes" id="UP000554004"/>
    </source>
</evidence>
<name>A0A847ESM6_9BACT</name>
<keyword evidence="4" id="KW-0479">Metal-binding</keyword>
<evidence type="ECO:0000259" key="7">
    <source>
        <dbReference type="PROSITE" id="PS51918"/>
    </source>
</evidence>
<dbReference type="SFLD" id="SFLDG01386">
    <property type="entry name" value="main_SPASM_domain-containing"/>
    <property type="match status" value="1"/>
</dbReference>
<keyword evidence="6" id="KW-0411">Iron-sulfur</keyword>
<keyword evidence="5" id="KW-0408">Iron</keyword>
<reference evidence="8 9" key="1">
    <citation type="journal article" date="2020" name="Biotechnol. Biofuels">
        <title>New insights from the biogas microbiome by comprehensive genome-resolved metagenomics of nearly 1600 species originating from multiple anaerobic digesters.</title>
        <authorList>
            <person name="Campanaro S."/>
            <person name="Treu L."/>
            <person name="Rodriguez-R L.M."/>
            <person name="Kovalovszki A."/>
            <person name="Ziels R.M."/>
            <person name="Maus I."/>
            <person name="Zhu X."/>
            <person name="Kougias P.G."/>
            <person name="Basile A."/>
            <person name="Luo G."/>
            <person name="Schluter A."/>
            <person name="Konstantinidis K.T."/>
            <person name="Angelidaki I."/>
        </authorList>
    </citation>
    <scope>NUCLEOTIDE SEQUENCE [LARGE SCALE GENOMIC DNA]</scope>
    <source>
        <strain evidence="8">AS06rmzACSIP_421</strain>
    </source>
</reference>
<dbReference type="SFLD" id="SFLDS00029">
    <property type="entry name" value="Radical_SAM"/>
    <property type="match status" value="1"/>
</dbReference>
<dbReference type="PROSITE" id="PS01305">
    <property type="entry name" value="MOAA_NIFB_PQQE"/>
    <property type="match status" value="1"/>
</dbReference>
<dbReference type="PANTHER" id="PTHR43273:SF8">
    <property type="entry name" value="RADICAL SAM DOMAIN PROTEIN"/>
    <property type="match status" value="1"/>
</dbReference>
<evidence type="ECO:0000313" key="8">
    <source>
        <dbReference type="EMBL" id="NLE30800.1"/>
    </source>
</evidence>
<evidence type="ECO:0000256" key="3">
    <source>
        <dbReference type="ARBA" id="ARBA00022691"/>
    </source>
</evidence>
<protein>
    <submittedName>
        <fullName evidence="8">Radical SAM protein</fullName>
    </submittedName>
</protein>
<dbReference type="InterPro" id="IPR006638">
    <property type="entry name" value="Elp3/MiaA/NifB-like_rSAM"/>
</dbReference>
<evidence type="ECO:0000256" key="1">
    <source>
        <dbReference type="ARBA" id="ARBA00001966"/>
    </source>
</evidence>
<dbReference type="SFLD" id="SFLDG01384">
    <property type="entry name" value="thioether_bond_formation_requi"/>
    <property type="match status" value="1"/>
</dbReference>
<dbReference type="PANTHER" id="PTHR43273">
    <property type="entry name" value="ANAEROBIC SULFATASE-MATURATING ENZYME HOMOLOG ASLB-RELATED"/>
    <property type="match status" value="1"/>
</dbReference>
<dbReference type="InterPro" id="IPR000385">
    <property type="entry name" value="MoaA_NifB_PqqE_Fe-S-bd_CS"/>
</dbReference>
<dbReference type="SUPFAM" id="SSF102114">
    <property type="entry name" value="Radical SAM enzymes"/>
    <property type="match status" value="1"/>
</dbReference>
<gene>
    <name evidence="8" type="ORF">GX618_00800</name>
</gene>
<dbReference type="Pfam" id="PF04055">
    <property type="entry name" value="Radical_SAM"/>
    <property type="match status" value="1"/>
</dbReference>
<dbReference type="Proteomes" id="UP000554004">
    <property type="component" value="Unassembled WGS sequence"/>
</dbReference>
<dbReference type="EMBL" id="JAAZAL010000027">
    <property type="protein sequence ID" value="NLE30800.1"/>
    <property type="molecule type" value="Genomic_DNA"/>
</dbReference>
<dbReference type="SFLD" id="SFLDG01067">
    <property type="entry name" value="SPASM/twitch_domain_containing"/>
    <property type="match status" value="1"/>
</dbReference>
<proteinExistence type="predicted"/>
<keyword evidence="3" id="KW-0949">S-adenosyl-L-methionine</keyword>
<comment type="caution">
    <text evidence="8">The sequence shown here is derived from an EMBL/GenBank/DDBJ whole genome shotgun (WGS) entry which is preliminary data.</text>
</comment>
<evidence type="ECO:0000256" key="5">
    <source>
        <dbReference type="ARBA" id="ARBA00023004"/>
    </source>
</evidence>
<evidence type="ECO:0000256" key="6">
    <source>
        <dbReference type="ARBA" id="ARBA00023014"/>
    </source>
</evidence>
<evidence type="ECO:0000256" key="4">
    <source>
        <dbReference type="ARBA" id="ARBA00022723"/>
    </source>
</evidence>
<dbReference type="InterPro" id="IPR007197">
    <property type="entry name" value="rSAM"/>
</dbReference>
<accession>A0A847ESM6</accession>
<keyword evidence="2" id="KW-0004">4Fe-4S</keyword>
<evidence type="ECO:0000256" key="2">
    <source>
        <dbReference type="ARBA" id="ARBA00022485"/>
    </source>
</evidence>
<dbReference type="NCBIfam" id="TIGR04085">
    <property type="entry name" value="rSAM_more_4Fe4S"/>
    <property type="match status" value="1"/>
</dbReference>
<dbReference type="AlphaFoldDB" id="A0A847ESM6"/>
<dbReference type="GO" id="GO:0046872">
    <property type="term" value="F:metal ion binding"/>
    <property type="evidence" value="ECO:0007669"/>
    <property type="project" value="UniProtKB-KW"/>
</dbReference>
<dbReference type="InterPro" id="IPR058240">
    <property type="entry name" value="rSAM_sf"/>
</dbReference>
<dbReference type="InterPro" id="IPR013785">
    <property type="entry name" value="Aldolase_TIM"/>
</dbReference>
<dbReference type="GO" id="GO:0016491">
    <property type="term" value="F:oxidoreductase activity"/>
    <property type="evidence" value="ECO:0007669"/>
    <property type="project" value="InterPro"/>
</dbReference>
<dbReference type="CDD" id="cd01335">
    <property type="entry name" value="Radical_SAM"/>
    <property type="match status" value="1"/>
</dbReference>
<dbReference type="SMART" id="SM00729">
    <property type="entry name" value="Elp3"/>
    <property type="match status" value="1"/>
</dbReference>
<dbReference type="Gene3D" id="3.20.20.70">
    <property type="entry name" value="Aldolase class I"/>
    <property type="match status" value="1"/>
</dbReference>
<dbReference type="GO" id="GO:0032324">
    <property type="term" value="P:molybdopterin cofactor biosynthetic process"/>
    <property type="evidence" value="ECO:0007669"/>
    <property type="project" value="UniProtKB-ARBA"/>
</dbReference>